<organism evidence="1 2">
    <name type="scientific">Pedobacter hartonius</name>
    <dbReference type="NCBI Taxonomy" id="425514"/>
    <lineage>
        <taxon>Bacteria</taxon>
        <taxon>Pseudomonadati</taxon>
        <taxon>Bacteroidota</taxon>
        <taxon>Sphingobacteriia</taxon>
        <taxon>Sphingobacteriales</taxon>
        <taxon>Sphingobacteriaceae</taxon>
        <taxon>Pedobacter</taxon>
    </lineage>
</organism>
<accession>A0A1H4GLP2</accession>
<gene>
    <name evidence="1" type="ORF">SAMN05443550_110173</name>
</gene>
<dbReference type="Proteomes" id="UP000198850">
    <property type="component" value="Unassembled WGS sequence"/>
</dbReference>
<evidence type="ECO:0000313" key="2">
    <source>
        <dbReference type="Proteomes" id="UP000198850"/>
    </source>
</evidence>
<keyword evidence="2" id="KW-1185">Reference proteome</keyword>
<reference evidence="1 2" key="1">
    <citation type="submission" date="2016-10" db="EMBL/GenBank/DDBJ databases">
        <authorList>
            <person name="de Groot N.N."/>
        </authorList>
    </citation>
    <scope>NUCLEOTIDE SEQUENCE [LARGE SCALE GENOMIC DNA]</scope>
    <source>
        <strain evidence="1 2">DSM 19033</strain>
    </source>
</reference>
<dbReference type="AlphaFoldDB" id="A0A1H4GLP2"/>
<protein>
    <submittedName>
        <fullName evidence="1">Uncharacterized protein</fullName>
    </submittedName>
</protein>
<proteinExistence type="predicted"/>
<dbReference type="OrthoDB" id="116741at2"/>
<dbReference type="RefSeq" id="WP_090558889.1">
    <property type="nucleotide sequence ID" value="NZ_FNRA01000010.1"/>
</dbReference>
<dbReference type="STRING" id="425514.SAMN05443550_110173"/>
<dbReference type="EMBL" id="FNRA01000010">
    <property type="protein sequence ID" value="SEB10417.1"/>
    <property type="molecule type" value="Genomic_DNA"/>
</dbReference>
<evidence type="ECO:0000313" key="1">
    <source>
        <dbReference type="EMBL" id="SEB10417.1"/>
    </source>
</evidence>
<sequence>MIKQNGLTLILPIKSDADAEWLRSKLAAMGKHLGKTPTVDFRKSRLTHFARFVVIPGASGQPGSERLLFSSNFDGDLKGYAYDLIQTGLALAMEEFFSRCEGYTKGIANNPLLFFRFLEGRNISIQAFFVALRSVTVNLILESAAIRRELETSLDAGEMSFNENHDLPLKPQQVINRAADPSLAPKKPGFSLATVIANLLISTVEWIIGLRKKQNNPQVNLKTDARLYAAEDIVTQNQMTVVVPVKRTITAYVMLRLVLFVMNQVFKLSKGKLSDLDSIHFARWVIIDGGRNILFESNFDGSWENYIDDFADHAVAGMNLVWGNCIGFPISGSSDVESFKRYIRDHQTPAQVYYSAYPDSTVRNIFTDISLNTKVTKFARPYGRRNFIKGYYGSPGLSN</sequence>
<name>A0A1H4GLP2_9SPHI</name>